<accession>A0ABR1W813</accession>
<proteinExistence type="predicted"/>
<dbReference type="Proteomes" id="UP001446871">
    <property type="component" value="Unassembled WGS sequence"/>
</dbReference>
<sequence>MLNETDGRLDVLRGKIDIIYSSAFSHLFERESQLRAAKRMVGFLRPDNPDVMIFGQNQGPKIEGWEKYVLDPGTWANFVEGGGPGDGDEMED</sequence>
<protein>
    <submittedName>
        <fullName evidence="1">Uncharacterized protein</fullName>
    </submittedName>
</protein>
<comment type="caution">
    <text evidence="1">The sequence shown here is derived from an EMBL/GenBank/DDBJ whole genome shotgun (WGS) entry which is preliminary data.</text>
</comment>
<evidence type="ECO:0000313" key="1">
    <source>
        <dbReference type="EMBL" id="KAK8078681.1"/>
    </source>
</evidence>
<keyword evidence="2" id="KW-1185">Reference proteome</keyword>
<name>A0ABR1W813_9PEZI</name>
<reference evidence="1 2" key="1">
    <citation type="submission" date="2023-01" db="EMBL/GenBank/DDBJ databases">
        <title>Analysis of 21 Apiospora genomes using comparative genomics revels a genus with tremendous synthesis potential of carbohydrate active enzymes and secondary metabolites.</title>
        <authorList>
            <person name="Sorensen T."/>
        </authorList>
    </citation>
    <scope>NUCLEOTIDE SEQUENCE [LARGE SCALE GENOMIC DNA]</scope>
    <source>
        <strain evidence="1 2">CBS 83171</strain>
    </source>
</reference>
<gene>
    <name evidence="1" type="ORF">PG996_004851</name>
</gene>
<evidence type="ECO:0000313" key="2">
    <source>
        <dbReference type="Proteomes" id="UP001446871"/>
    </source>
</evidence>
<dbReference type="EMBL" id="JAQQWM010000002">
    <property type="protein sequence ID" value="KAK8078681.1"/>
    <property type="molecule type" value="Genomic_DNA"/>
</dbReference>
<organism evidence="1 2">
    <name type="scientific">Apiospora saccharicola</name>
    <dbReference type="NCBI Taxonomy" id="335842"/>
    <lineage>
        <taxon>Eukaryota</taxon>
        <taxon>Fungi</taxon>
        <taxon>Dikarya</taxon>
        <taxon>Ascomycota</taxon>
        <taxon>Pezizomycotina</taxon>
        <taxon>Sordariomycetes</taxon>
        <taxon>Xylariomycetidae</taxon>
        <taxon>Amphisphaeriales</taxon>
        <taxon>Apiosporaceae</taxon>
        <taxon>Apiospora</taxon>
    </lineage>
</organism>